<gene>
    <name evidence="1" type="ORF">LX32DRAFT_644515</name>
</gene>
<evidence type="ECO:0000313" key="2">
    <source>
        <dbReference type="Proteomes" id="UP001232148"/>
    </source>
</evidence>
<dbReference type="EMBL" id="MU842996">
    <property type="protein sequence ID" value="KAK2023534.1"/>
    <property type="molecule type" value="Genomic_DNA"/>
</dbReference>
<protein>
    <submittedName>
        <fullName evidence="1">Uncharacterized protein</fullName>
    </submittedName>
</protein>
<dbReference type="AlphaFoldDB" id="A0AAD9LW94"/>
<evidence type="ECO:0000313" key="1">
    <source>
        <dbReference type="EMBL" id="KAK2023534.1"/>
    </source>
</evidence>
<name>A0AAD9LW94_9PEZI</name>
<accession>A0AAD9LW94</accession>
<comment type="caution">
    <text evidence="1">The sequence shown here is derived from an EMBL/GenBank/DDBJ whole genome shotgun (WGS) entry which is preliminary data.</text>
</comment>
<proteinExistence type="predicted"/>
<sequence>MYAVLCCVFGSRASQSRPAWSQVGRPMSVCFTCTVVCLLEADTEPMHRFGQQAEGAAF</sequence>
<dbReference type="Proteomes" id="UP001232148">
    <property type="component" value="Unassembled WGS sequence"/>
</dbReference>
<organism evidence="1 2">
    <name type="scientific">Colletotrichum zoysiae</name>
    <dbReference type="NCBI Taxonomy" id="1216348"/>
    <lineage>
        <taxon>Eukaryota</taxon>
        <taxon>Fungi</taxon>
        <taxon>Dikarya</taxon>
        <taxon>Ascomycota</taxon>
        <taxon>Pezizomycotina</taxon>
        <taxon>Sordariomycetes</taxon>
        <taxon>Hypocreomycetidae</taxon>
        <taxon>Glomerellales</taxon>
        <taxon>Glomerellaceae</taxon>
        <taxon>Colletotrichum</taxon>
        <taxon>Colletotrichum graminicola species complex</taxon>
    </lineage>
</organism>
<reference evidence="1" key="1">
    <citation type="submission" date="2021-06" db="EMBL/GenBank/DDBJ databases">
        <title>Comparative genomics, transcriptomics and evolutionary studies reveal genomic signatures of adaptation to plant cell wall in hemibiotrophic fungi.</title>
        <authorList>
            <consortium name="DOE Joint Genome Institute"/>
            <person name="Baroncelli R."/>
            <person name="Diaz J.F."/>
            <person name="Benocci T."/>
            <person name="Peng M."/>
            <person name="Battaglia E."/>
            <person name="Haridas S."/>
            <person name="Andreopoulos W."/>
            <person name="Labutti K."/>
            <person name="Pangilinan J."/>
            <person name="Floch G.L."/>
            <person name="Makela M.R."/>
            <person name="Henrissat B."/>
            <person name="Grigoriev I.V."/>
            <person name="Crouch J.A."/>
            <person name="De Vries R.P."/>
            <person name="Sukno S.A."/>
            <person name="Thon M.R."/>
        </authorList>
    </citation>
    <scope>NUCLEOTIDE SEQUENCE</scope>
    <source>
        <strain evidence="1">MAFF235873</strain>
    </source>
</reference>
<keyword evidence="2" id="KW-1185">Reference proteome</keyword>